<feature type="region of interest" description="Disordered" evidence="9">
    <location>
        <begin position="64"/>
        <end position="84"/>
    </location>
</feature>
<dbReference type="Pfam" id="PF00643">
    <property type="entry name" value="zf-B_box"/>
    <property type="match status" value="1"/>
</dbReference>
<gene>
    <name evidence="12" type="ORF">SAY86_006745</name>
</gene>
<feature type="domain" description="CCT" evidence="11">
    <location>
        <begin position="372"/>
        <end position="414"/>
    </location>
</feature>
<dbReference type="CDD" id="cd19821">
    <property type="entry name" value="Bbox1_BBX-like"/>
    <property type="match status" value="1"/>
</dbReference>
<dbReference type="SMART" id="SM00336">
    <property type="entry name" value="BBOX"/>
    <property type="match status" value="1"/>
</dbReference>
<keyword evidence="13" id="KW-1185">Reference proteome</keyword>
<evidence type="ECO:0000256" key="5">
    <source>
        <dbReference type="ARBA" id="ARBA00022833"/>
    </source>
</evidence>
<comment type="similarity">
    <text evidence="2">Belongs to the CONSTANS family.</text>
</comment>
<dbReference type="PROSITE" id="PS51017">
    <property type="entry name" value="CCT"/>
    <property type="match status" value="1"/>
</dbReference>
<evidence type="ECO:0000256" key="1">
    <source>
        <dbReference type="ARBA" id="ARBA00004123"/>
    </source>
</evidence>
<dbReference type="GO" id="GO:0005634">
    <property type="term" value="C:nucleus"/>
    <property type="evidence" value="ECO:0007669"/>
    <property type="project" value="UniProtKB-SubCell"/>
</dbReference>
<evidence type="ECO:0000313" key="12">
    <source>
        <dbReference type="EMBL" id="KAK4779217.1"/>
    </source>
</evidence>
<keyword evidence="6 8" id="KW-0539">Nucleus</keyword>
<name>A0AAN7L432_TRANT</name>
<evidence type="ECO:0000256" key="9">
    <source>
        <dbReference type="SAM" id="MobiDB-lite"/>
    </source>
</evidence>
<accession>A0AAN7L432</accession>
<evidence type="ECO:0000259" key="11">
    <source>
        <dbReference type="PROSITE" id="PS51017"/>
    </source>
</evidence>
<evidence type="ECO:0000256" key="8">
    <source>
        <dbReference type="PROSITE-ProRule" id="PRU00357"/>
    </source>
</evidence>
<dbReference type="Proteomes" id="UP001346149">
    <property type="component" value="Unassembled WGS sequence"/>
</dbReference>
<comment type="subcellular location">
    <subcellularLocation>
        <location evidence="1 8">Nucleus</location>
    </subcellularLocation>
</comment>
<reference evidence="12 13" key="1">
    <citation type="journal article" date="2023" name="Hortic Res">
        <title>Pangenome of water caltrop reveals structural variations and asymmetric subgenome divergence after allopolyploidization.</title>
        <authorList>
            <person name="Zhang X."/>
            <person name="Chen Y."/>
            <person name="Wang L."/>
            <person name="Yuan Y."/>
            <person name="Fang M."/>
            <person name="Shi L."/>
            <person name="Lu R."/>
            <person name="Comes H.P."/>
            <person name="Ma Y."/>
            <person name="Chen Y."/>
            <person name="Huang G."/>
            <person name="Zhou Y."/>
            <person name="Zheng Z."/>
            <person name="Qiu Y."/>
        </authorList>
    </citation>
    <scope>NUCLEOTIDE SEQUENCE [LARGE SCALE GENOMIC DNA]</scope>
    <source>
        <strain evidence="12">F231</strain>
    </source>
</reference>
<dbReference type="AlphaFoldDB" id="A0AAN7L432"/>
<dbReference type="InterPro" id="IPR049808">
    <property type="entry name" value="CONSTANS-like_Bbox1"/>
</dbReference>
<proteinExistence type="inferred from homology"/>
<evidence type="ECO:0000256" key="4">
    <source>
        <dbReference type="ARBA" id="ARBA00022771"/>
    </source>
</evidence>
<sequence length="419" mass="46090">MIMDEKMASAVGGRTARACESCLLRRARWYCRADDAFLCGGCDTSVHSANQLAKRHKRVRLQEAPLPSPFGKSHRSPGSLPSGDDSVMVPAWHGGFTRKARTPRKKSLGVDGVLIMKLASPVDHVPEMSGEFDVSTASMDDCDDFQCLVPVLDPFTEEGDCDLIEVGGGGEVGELDIGLLLPSEVDLQEFSVDMESLLEEVGKDEEAGIGEVKIKNELLLEDDKMPDDDDSQMAVLRNLEVAGAWDEAAADWDMGIRLPVGAAAVAGVGEELQEEKPAVMVAARDQTDNLGGGSNNEEKRTKMLLRLNYDHVITAWASHGSPWMSGGRPNLMPDDGWPKCTVTYASDINDQHGYGDPMGLRGHPFAGDGKGREARVSRYREKRRTRMFSKKIRYQVRKLNAEKRPRMKGRFVKRTPPFA</sequence>
<evidence type="ECO:0000259" key="10">
    <source>
        <dbReference type="PROSITE" id="PS50119"/>
    </source>
</evidence>
<dbReference type="InterPro" id="IPR052453">
    <property type="entry name" value="CONSTANS-like_ZF"/>
</dbReference>
<evidence type="ECO:0000313" key="13">
    <source>
        <dbReference type="Proteomes" id="UP001346149"/>
    </source>
</evidence>
<protein>
    <submittedName>
        <fullName evidence="12">Uncharacterized protein</fullName>
    </submittedName>
</protein>
<evidence type="ECO:0000256" key="7">
    <source>
        <dbReference type="PROSITE-ProRule" id="PRU00024"/>
    </source>
</evidence>
<keyword evidence="4 7" id="KW-0863">Zinc-finger</keyword>
<dbReference type="InterPro" id="IPR010402">
    <property type="entry name" value="CCT_domain"/>
</dbReference>
<evidence type="ECO:0000256" key="2">
    <source>
        <dbReference type="ARBA" id="ARBA00010024"/>
    </source>
</evidence>
<evidence type="ECO:0000256" key="3">
    <source>
        <dbReference type="ARBA" id="ARBA00022723"/>
    </source>
</evidence>
<dbReference type="PANTHER" id="PTHR31874:SF1">
    <property type="entry name" value="ZINC FINGER PROTEIN CONSTANS-LIKE 6"/>
    <property type="match status" value="1"/>
</dbReference>
<keyword evidence="5" id="KW-0862">Zinc</keyword>
<dbReference type="GO" id="GO:0006355">
    <property type="term" value="P:regulation of DNA-templated transcription"/>
    <property type="evidence" value="ECO:0007669"/>
    <property type="project" value="TreeGrafter"/>
</dbReference>
<dbReference type="InterPro" id="IPR000315">
    <property type="entry name" value="Znf_B-box"/>
</dbReference>
<evidence type="ECO:0000256" key="6">
    <source>
        <dbReference type="ARBA" id="ARBA00023242"/>
    </source>
</evidence>
<comment type="caution">
    <text evidence="12">The sequence shown here is derived from an EMBL/GenBank/DDBJ whole genome shotgun (WGS) entry which is preliminary data.</text>
</comment>
<dbReference type="PANTHER" id="PTHR31874">
    <property type="entry name" value="CCT MOTIF FAMILY PROTEIN, EXPRESSED"/>
    <property type="match status" value="1"/>
</dbReference>
<dbReference type="EMBL" id="JAXQNO010000017">
    <property type="protein sequence ID" value="KAK4779217.1"/>
    <property type="molecule type" value="Genomic_DNA"/>
</dbReference>
<feature type="domain" description="B box-type" evidence="10">
    <location>
        <begin position="14"/>
        <end position="61"/>
    </location>
</feature>
<dbReference type="GO" id="GO:0008270">
    <property type="term" value="F:zinc ion binding"/>
    <property type="evidence" value="ECO:0007669"/>
    <property type="project" value="UniProtKB-KW"/>
</dbReference>
<dbReference type="PROSITE" id="PS50119">
    <property type="entry name" value="ZF_BBOX"/>
    <property type="match status" value="1"/>
</dbReference>
<dbReference type="Pfam" id="PF06203">
    <property type="entry name" value="CCT"/>
    <property type="match status" value="1"/>
</dbReference>
<organism evidence="12 13">
    <name type="scientific">Trapa natans</name>
    <name type="common">Water chestnut</name>
    <dbReference type="NCBI Taxonomy" id="22666"/>
    <lineage>
        <taxon>Eukaryota</taxon>
        <taxon>Viridiplantae</taxon>
        <taxon>Streptophyta</taxon>
        <taxon>Embryophyta</taxon>
        <taxon>Tracheophyta</taxon>
        <taxon>Spermatophyta</taxon>
        <taxon>Magnoliopsida</taxon>
        <taxon>eudicotyledons</taxon>
        <taxon>Gunneridae</taxon>
        <taxon>Pentapetalae</taxon>
        <taxon>rosids</taxon>
        <taxon>malvids</taxon>
        <taxon>Myrtales</taxon>
        <taxon>Lythraceae</taxon>
        <taxon>Trapa</taxon>
    </lineage>
</organism>
<keyword evidence="3" id="KW-0479">Metal-binding</keyword>